<evidence type="ECO:0000313" key="2">
    <source>
        <dbReference type="Proteomes" id="UP001166286"/>
    </source>
</evidence>
<dbReference type="EMBL" id="JAFEKC020000003">
    <property type="protein sequence ID" value="KAK0515928.1"/>
    <property type="molecule type" value="Genomic_DNA"/>
</dbReference>
<organism evidence="1 2">
    <name type="scientific">Cladonia borealis</name>
    <dbReference type="NCBI Taxonomy" id="184061"/>
    <lineage>
        <taxon>Eukaryota</taxon>
        <taxon>Fungi</taxon>
        <taxon>Dikarya</taxon>
        <taxon>Ascomycota</taxon>
        <taxon>Pezizomycotina</taxon>
        <taxon>Lecanoromycetes</taxon>
        <taxon>OSLEUM clade</taxon>
        <taxon>Lecanoromycetidae</taxon>
        <taxon>Lecanorales</taxon>
        <taxon>Lecanorineae</taxon>
        <taxon>Cladoniaceae</taxon>
        <taxon>Cladonia</taxon>
    </lineage>
</organism>
<keyword evidence="2" id="KW-1185">Reference proteome</keyword>
<dbReference type="Proteomes" id="UP001166286">
    <property type="component" value="Unassembled WGS sequence"/>
</dbReference>
<gene>
    <name evidence="1" type="ORF">JMJ35_001962</name>
</gene>
<accession>A0AA39R6V6</accession>
<sequence length="134" mass="14964">MAVKQTIAKLTNLQGSQHIGERGRWNSLRWKHVLVYDCEGQTLSVQQEKKISKDQCYKLYLPKHDHVTIFLDLEAGSEPTTARISAGGVSNKELAKLDLASLGIIPRWFCSRSTLYVTNVALEKGETSSEIMGT</sequence>
<evidence type="ECO:0000313" key="1">
    <source>
        <dbReference type="EMBL" id="KAK0515928.1"/>
    </source>
</evidence>
<protein>
    <submittedName>
        <fullName evidence="1">Uncharacterized protein</fullName>
    </submittedName>
</protein>
<proteinExistence type="predicted"/>
<dbReference type="AlphaFoldDB" id="A0AA39R6V6"/>
<name>A0AA39R6V6_9LECA</name>
<reference evidence="1" key="1">
    <citation type="submission" date="2023-03" db="EMBL/GenBank/DDBJ databases">
        <title>Complete genome of Cladonia borealis.</title>
        <authorList>
            <person name="Park H."/>
        </authorList>
    </citation>
    <scope>NUCLEOTIDE SEQUENCE</scope>
    <source>
        <strain evidence="1">ANT050790</strain>
    </source>
</reference>
<comment type="caution">
    <text evidence="1">The sequence shown here is derived from an EMBL/GenBank/DDBJ whole genome shotgun (WGS) entry which is preliminary data.</text>
</comment>